<dbReference type="EMBL" id="JAENHL010000007">
    <property type="protein sequence ID" value="MBK1867634.1"/>
    <property type="molecule type" value="Genomic_DNA"/>
</dbReference>
<organism evidence="1 2">
    <name type="scientific">Taklimakanibacter albus</name>
    <dbReference type="NCBI Taxonomy" id="2800327"/>
    <lineage>
        <taxon>Bacteria</taxon>
        <taxon>Pseudomonadati</taxon>
        <taxon>Pseudomonadota</taxon>
        <taxon>Alphaproteobacteria</taxon>
        <taxon>Hyphomicrobiales</taxon>
        <taxon>Aestuariivirgaceae</taxon>
        <taxon>Taklimakanibacter</taxon>
    </lineage>
</organism>
<evidence type="ECO:0000313" key="1">
    <source>
        <dbReference type="EMBL" id="MBK1867634.1"/>
    </source>
</evidence>
<keyword evidence="1" id="KW-0067">ATP-binding</keyword>
<protein>
    <submittedName>
        <fullName evidence="1">ATP-binding cassette domain-containing protein</fullName>
    </submittedName>
</protein>
<evidence type="ECO:0000313" key="2">
    <source>
        <dbReference type="Proteomes" id="UP000616151"/>
    </source>
</evidence>
<dbReference type="Proteomes" id="UP000616151">
    <property type="component" value="Unassembled WGS sequence"/>
</dbReference>
<name>A0ACC5R4Q0_9HYPH</name>
<keyword evidence="2" id="KW-1185">Reference proteome</keyword>
<proteinExistence type="predicted"/>
<gene>
    <name evidence="1" type="ORF">JHL16_14850</name>
</gene>
<keyword evidence="1" id="KW-0547">Nucleotide-binding</keyword>
<comment type="caution">
    <text evidence="1">The sequence shown here is derived from an EMBL/GenBank/DDBJ whole genome shotgun (WGS) entry which is preliminary data.</text>
</comment>
<reference evidence="1" key="1">
    <citation type="submission" date="2021-01" db="EMBL/GenBank/DDBJ databases">
        <authorList>
            <person name="Sun Q."/>
        </authorList>
    </citation>
    <scope>NUCLEOTIDE SEQUENCE</scope>
    <source>
        <strain evidence="1">YIM B02566</strain>
    </source>
</reference>
<accession>A0ACC5R4Q0</accession>
<sequence>MSAIDIRGLGKHYAGTDVLRQVDLTIDEGEFIVLVGPSGCGKSTLLRIIAGLEDISEGELYIGGLLSNAVKARARNVAMVFQSYALYPHMTVEENIGFALKVAGLSKAERHRRVRDVARSLGLENLLQRKPKALSGGQRQRVAIGRAIVRHPKVFLMDEPLSNLDAKLRVEMRAEMRALHSRLGVTTVYVTHDQVEALTLGTRVAVLRPIGESGNTNVQQFATPTELFERPHNVFVAGFMGSPPMNILLARLVRRGGALEISMGDIVIALPQAMQSQALADAAGRADGYIVIGVRPADIGVAPPGGVAFNTRITDMEMLGDHSSVSFSARTPAVPFDFDFTAKDVYTSLLGGSSLTKISARLEGRLRLRANDEVSLAIDPARIYFFDAQTGLALGNP</sequence>